<proteinExistence type="predicted"/>
<evidence type="ECO:0008006" key="2">
    <source>
        <dbReference type="Google" id="ProtNLM"/>
    </source>
</evidence>
<dbReference type="InterPro" id="IPR025348">
    <property type="entry name" value="DUF4252"/>
</dbReference>
<comment type="caution">
    <text evidence="1">The sequence shown here is derived from an EMBL/GenBank/DDBJ whole genome shotgun (WGS) entry which is preliminary data.</text>
</comment>
<evidence type="ECO:0000313" key="1">
    <source>
        <dbReference type="EMBL" id="MPM25432.1"/>
    </source>
</evidence>
<name>A0A644Y9X8_9ZZZZ</name>
<dbReference type="AlphaFoldDB" id="A0A644Y9X8"/>
<organism evidence="1">
    <name type="scientific">bioreactor metagenome</name>
    <dbReference type="NCBI Taxonomy" id="1076179"/>
    <lineage>
        <taxon>unclassified sequences</taxon>
        <taxon>metagenomes</taxon>
        <taxon>ecological metagenomes</taxon>
    </lineage>
</organism>
<dbReference type="Pfam" id="PF14060">
    <property type="entry name" value="DUF4252"/>
    <property type="match status" value="1"/>
</dbReference>
<sequence>MKKIALLALIVVLLPAALIAQTKQINDIFDKYEKKRSIKSITISPALLDFMGGGNNQETKDLLSKITELRILNVPNTATENGTQIRAMLKRDLDALIASENFTRVIKVDNSDEKMEMYMIKGNKGVLLFMTSDNRTFTVISILGEIDKTVTSAVMNGGIKIKSDKR</sequence>
<accession>A0A644Y9X8</accession>
<dbReference type="EMBL" id="VSSQ01004497">
    <property type="protein sequence ID" value="MPM25432.1"/>
    <property type="molecule type" value="Genomic_DNA"/>
</dbReference>
<gene>
    <name evidence="1" type="ORF">SDC9_71926</name>
</gene>
<reference evidence="1" key="1">
    <citation type="submission" date="2019-08" db="EMBL/GenBank/DDBJ databases">
        <authorList>
            <person name="Kucharzyk K."/>
            <person name="Murdoch R.W."/>
            <person name="Higgins S."/>
            <person name="Loffler F."/>
        </authorList>
    </citation>
    <scope>NUCLEOTIDE SEQUENCE</scope>
</reference>
<protein>
    <recommendedName>
        <fullName evidence="2">DUF4252 domain-containing protein</fullName>
    </recommendedName>
</protein>